<dbReference type="Proteomes" id="UP000622610">
    <property type="component" value="Unassembled WGS sequence"/>
</dbReference>
<evidence type="ECO:0000256" key="5">
    <source>
        <dbReference type="ARBA" id="ARBA00023163"/>
    </source>
</evidence>
<dbReference type="InterPro" id="IPR036388">
    <property type="entry name" value="WH-like_DNA-bd_sf"/>
</dbReference>
<evidence type="ECO:0000313" key="8">
    <source>
        <dbReference type="EMBL" id="GGI65710.1"/>
    </source>
</evidence>
<dbReference type="InterPro" id="IPR013249">
    <property type="entry name" value="RNA_pol_sigma70_r4_t2"/>
</dbReference>
<feature type="domain" description="RNA polymerase sigma-70 region 2" evidence="6">
    <location>
        <begin position="44"/>
        <end position="92"/>
    </location>
</feature>
<dbReference type="GO" id="GO:0003677">
    <property type="term" value="F:DNA binding"/>
    <property type="evidence" value="ECO:0007669"/>
    <property type="project" value="UniProtKB-KW"/>
</dbReference>
<organism evidence="8 9">
    <name type="scientific">Enterococcus alcedinis</name>
    <dbReference type="NCBI Taxonomy" id="1274384"/>
    <lineage>
        <taxon>Bacteria</taxon>
        <taxon>Bacillati</taxon>
        <taxon>Bacillota</taxon>
        <taxon>Bacilli</taxon>
        <taxon>Lactobacillales</taxon>
        <taxon>Enterococcaceae</taxon>
        <taxon>Enterococcus</taxon>
    </lineage>
</organism>
<dbReference type="InterPro" id="IPR013324">
    <property type="entry name" value="RNA_pol_sigma_r3/r4-like"/>
</dbReference>
<dbReference type="RefSeq" id="WP_188367549.1">
    <property type="nucleotide sequence ID" value="NZ_BMDT01000005.1"/>
</dbReference>
<evidence type="ECO:0000256" key="4">
    <source>
        <dbReference type="ARBA" id="ARBA00023125"/>
    </source>
</evidence>
<feature type="domain" description="RNA polymerase sigma factor 70 region 4 type 2" evidence="7">
    <location>
        <begin position="121"/>
        <end position="171"/>
    </location>
</feature>
<keyword evidence="2" id="KW-0805">Transcription regulation</keyword>
<dbReference type="EMBL" id="BMDT01000005">
    <property type="protein sequence ID" value="GGI65710.1"/>
    <property type="molecule type" value="Genomic_DNA"/>
</dbReference>
<dbReference type="Pfam" id="PF08281">
    <property type="entry name" value="Sigma70_r4_2"/>
    <property type="match status" value="1"/>
</dbReference>
<dbReference type="SUPFAM" id="SSF88659">
    <property type="entry name" value="Sigma3 and sigma4 domains of RNA polymerase sigma factors"/>
    <property type="match status" value="1"/>
</dbReference>
<protein>
    <submittedName>
        <fullName evidence="8">DNA-directed RNA polymerase sigma-70 factor</fullName>
    </submittedName>
</protein>
<dbReference type="InterPro" id="IPR007627">
    <property type="entry name" value="RNA_pol_sigma70_r2"/>
</dbReference>
<dbReference type="Gene3D" id="1.10.10.10">
    <property type="entry name" value="Winged helix-like DNA-binding domain superfamily/Winged helix DNA-binding domain"/>
    <property type="match status" value="1"/>
</dbReference>
<keyword evidence="5" id="KW-0804">Transcription</keyword>
<accession>A0A917JEF8</accession>
<proteinExistence type="inferred from homology"/>
<comment type="similarity">
    <text evidence="1">Belongs to the sigma-70 factor family. ECF subfamily.</text>
</comment>
<dbReference type="PANTHER" id="PTHR43133:SF8">
    <property type="entry name" value="RNA POLYMERASE SIGMA FACTOR HI_1459-RELATED"/>
    <property type="match status" value="1"/>
</dbReference>
<name>A0A917JEF8_9ENTE</name>
<dbReference type="PANTHER" id="PTHR43133">
    <property type="entry name" value="RNA POLYMERASE ECF-TYPE SIGMA FACTO"/>
    <property type="match status" value="1"/>
</dbReference>
<comment type="caution">
    <text evidence="8">The sequence shown here is derived from an EMBL/GenBank/DDBJ whole genome shotgun (WGS) entry which is preliminary data.</text>
</comment>
<keyword evidence="8" id="KW-0240">DNA-directed RNA polymerase</keyword>
<keyword evidence="9" id="KW-1185">Reference proteome</keyword>
<dbReference type="SUPFAM" id="SSF88946">
    <property type="entry name" value="Sigma2 domain of RNA polymerase sigma factors"/>
    <property type="match status" value="1"/>
</dbReference>
<evidence type="ECO:0000259" key="6">
    <source>
        <dbReference type="Pfam" id="PF04542"/>
    </source>
</evidence>
<reference evidence="8" key="2">
    <citation type="submission" date="2020-09" db="EMBL/GenBank/DDBJ databases">
        <authorList>
            <person name="Sun Q."/>
            <person name="Sedlacek I."/>
        </authorList>
    </citation>
    <scope>NUCLEOTIDE SEQUENCE</scope>
    <source>
        <strain evidence="8">CCM 8433</strain>
    </source>
</reference>
<dbReference type="GO" id="GO:0006352">
    <property type="term" value="P:DNA-templated transcription initiation"/>
    <property type="evidence" value="ECO:0007669"/>
    <property type="project" value="InterPro"/>
</dbReference>
<evidence type="ECO:0000313" key="9">
    <source>
        <dbReference type="Proteomes" id="UP000622610"/>
    </source>
</evidence>
<dbReference type="GO" id="GO:0000428">
    <property type="term" value="C:DNA-directed RNA polymerase complex"/>
    <property type="evidence" value="ECO:0007669"/>
    <property type="project" value="UniProtKB-KW"/>
</dbReference>
<evidence type="ECO:0000256" key="1">
    <source>
        <dbReference type="ARBA" id="ARBA00010641"/>
    </source>
</evidence>
<dbReference type="InterPro" id="IPR014284">
    <property type="entry name" value="RNA_pol_sigma-70_dom"/>
</dbReference>
<dbReference type="AlphaFoldDB" id="A0A917JEF8"/>
<reference evidence="8" key="1">
    <citation type="journal article" date="2014" name="Int. J. Syst. Evol. Microbiol.">
        <title>Complete genome sequence of Corynebacterium casei LMG S-19264T (=DSM 44701T), isolated from a smear-ripened cheese.</title>
        <authorList>
            <consortium name="US DOE Joint Genome Institute (JGI-PGF)"/>
            <person name="Walter F."/>
            <person name="Albersmeier A."/>
            <person name="Kalinowski J."/>
            <person name="Ruckert C."/>
        </authorList>
    </citation>
    <scope>NUCLEOTIDE SEQUENCE</scope>
    <source>
        <strain evidence="8">CCM 8433</strain>
    </source>
</reference>
<sequence length="182" mass="21272">MEANVKVIIERLTAKDFTGLELLIEHFSFNILSAIHQILNRPEDKSLVDDVANESFYKIWKNISRYDETKAAFSTWTSTIAKRTALDYKKKNIKQQQLVPLEEKQAELVAQETVLFEQEGFMSLIDQLSEEDQLIFLSYYYYNDAPKEIAENLNLSTDIIYNRLSRGKKKLKEQLLKGVERK</sequence>
<keyword evidence="4" id="KW-0238">DNA-binding</keyword>
<dbReference type="Gene3D" id="1.10.1740.10">
    <property type="match status" value="1"/>
</dbReference>
<evidence type="ECO:0000256" key="2">
    <source>
        <dbReference type="ARBA" id="ARBA00023015"/>
    </source>
</evidence>
<dbReference type="Pfam" id="PF04542">
    <property type="entry name" value="Sigma70_r2"/>
    <property type="match status" value="1"/>
</dbReference>
<dbReference type="NCBIfam" id="TIGR02937">
    <property type="entry name" value="sigma70-ECF"/>
    <property type="match status" value="1"/>
</dbReference>
<evidence type="ECO:0000259" key="7">
    <source>
        <dbReference type="Pfam" id="PF08281"/>
    </source>
</evidence>
<dbReference type="InterPro" id="IPR039425">
    <property type="entry name" value="RNA_pol_sigma-70-like"/>
</dbReference>
<evidence type="ECO:0000256" key="3">
    <source>
        <dbReference type="ARBA" id="ARBA00023082"/>
    </source>
</evidence>
<keyword evidence="3" id="KW-0731">Sigma factor</keyword>
<dbReference type="InterPro" id="IPR013325">
    <property type="entry name" value="RNA_pol_sigma_r2"/>
</dbReference>
<gene>
    <name evidence="8" type="ORF">GCM10011482_13640</name>
</gene>
<dbReference type="GO" id="GO:0016987">
    <property type="term" value="F:sigma factor activity"/>
    <property type="evidence" value="ECO:0007669"/>
    <property type="project" value="UniProtKB-KW"/>
</dbReference>